<accession>A0A2P2LVX8</accession>
<dbReference type="AlphaFoldDB" id="A0A2P2LVX8"/>
<sequence length="26" mass="2826">MAAETLSADGFCCPCCTAGDFEWWPN</sequence>
<proteinExistence type="predicted"/>
<name>A0A2P2LVX8_RHIMU</name>
<protein>
    <submittedName>
        <fullName evidence="1">Uncharacterized protein MANES_12G072800</fullName>
    </submittedName>
</protein>
<reference evidence="1" key="1">
    <citation type="submission" date="2018-02" db="EMBL/GenBank/DDBJ databases">
        <title>Rhizophora mucronata_Transcriptome.</title>
        <authorList>
            <person name="Meera S.P."/>
            <person name="Sreeshan A."/>
            <person name="Augustine A."/>
        </authorList>
    </citation>
    <scope>NUCLEOTIDE SEQUENCE</scope>
    <source>
        <tissue evidence="1">Leaf</tissue>
    </source>
</reference>
<evidence type="ECO:0000313" key="1">
    <source>
        <dbReference type="EMBL" id="MBX22118.1"/>
    </source>
</evidence>
<organism evidence="1">
    <name type="scientific">Rhizophora mucronata</name>
    <name type="common">Asiatic mangrove</name>
    <dbReference type="NCBI Taxonomy" id="61149"/>
    <lineage>
        <taxon>Eukaryota</taxon>
        <taxon>Viridiplantae</taxon>
        <taxon>Streptophyta</taxon>
        <taxon>Embryophyta</taxon>
        <taxon>Tracheophyta</taxon>
        <taxon>Spermatophyta</taxon>
        <taxon>Magnoliopsida</taxon>
        <taxon>eudicotyledons</taxon>
        <taxon>Gunneridae</taxon>
        <taxon>Pentapetalae</taxon>
        <taxon>rosids</taxon>
        <taxon>fabids</taxon>
        <taxon>Malpighiales</taxon>
        <taxon>Rhizophoraceae</taxon>
        <taxon>Rhizophora</taxon>
    </lineage>
</organism>
<dbReference type="EMBL" id="GGEC01041634">
    <property type="protein sequence ID" value="MBX22118.1"/>
    <property type="molecule type" value="Transcribed_RNA"/>
</dbReference>